<accession>A0A0A9HRY4</accession>
<dbReference type="EMBL" id="GBRH01162233">
    <property type="protein sequence ID" value="JAE35663.1"/>
    <property type="molecule type" value="Transcribed_RNA"/>
</dbReference>
<proteinExistence type="predicted"/>
<name>A0A0A9HRY4_ARUDO</name>
<sequence length="51" mass="6131">MEQFREAEFFTLLERCPTKEMSVCVQVFQQEVCLFVHHSLTGTGNTRSWYW</sequence>
<reference evidence="1" key="1">
    <citation type="submission" date="2014-09" db="EMBL/GenBank/DDBJ databases">
        <authorList>
            <person name="Magalhaes I.L.F."/>
            <person name="Oliveira U."/>
            <person name="Santos F.R."/>
            <person name="Vidigal T.H.D.A."/>
            <person name="Brescovit A.D."/>
            <person name="Santos A.J."/>
        </authorList>
    </citation>
    <scope>NUCLEOTIDE SEQUENCE</scope>
    <source>
        <tissue evidence="1">Shoot tissue taken approximately 20 cm above the soil surface</tissue>
    </source>
</reference>
<reference evidence="1" key="2">
    <citation type="journal article" date="2015" name="Data Brief">
        <title>Shoot transcriptome of the giant reed, Arundo donax.</title>
        <authorList>
            <person name="Barrero R.A."/>
            <person name="Guerrero F.D."/>
            <person name="Moolhuijzen P."/>
            <person name="Goolsby J.A."/>
            <person name="Tidwell J."/>
            <person name="Bellgard S.E."/>
            <person name="Bellgard M.I."/>
        </authorList>
    </citation>
    <scope>NUCLEOTIDE SEQUENCE</scope>
    <source>
        <tissue evidence="1">Shoot tissue taken approximately 20 cm above the soil surface</tissue>
    </source>
</reference>
<protein>
    <submittedName>
        <fullName evidence="1">Uncharacterized protein</fullName>
    </submittedName>
</protein>
<dbReference type="AlphaFoldDB" id="A0A0A9HRY4"/>
<organism evidence="1">
    <name type="scientific">Arundo donax</name>
    <name type="common">Giant reed</name>
    <name type="synonym">Donax arundinaceus</name>
    <dbReference type="NCBI Taxonomy" id="35708"/>
    <lineage>
        <taxon>Eukaryota</taxon>
        <taxon>Viridiplantae</taxon>
        <taxon>Streptophyta</taxon>
        <taxon>Embryophyta</taxon>
        <taxon>Tracheophyta</taxon>
        <taxon>Spermatophyta</taxon>
        <taxon>Magnoliopsida</taxon>
        <taxon>Liliopsida</taxon>
        <taxon>Poales</taxon>
        <taxon>Poaceae</taxon>
        <taxon>PACMAD clade</taxon>
        <taxon>Arundinoideae</taxon>
        <taxon>Arundineae</taxon>
        <taxon>Arundo</taxon>
    </lineage>
</organism>
<evidence type="ECO:0000313" key="1">
    <source>
        <dbReference type="EMBL" id="JAE35663.1"/>
    </source>
</evidence>